<dbReference type="Proteomes" id="UP000318571">
    <property type="component" value="Chromosome 10"/>
</dbReference>
<reference evidence="2 3" key="1">
    <citation type="journal article" date="2018" name="Nat. Ecol. Evol.">
        <title>Genomic signatures of mitonuclear coevolution across populations of Tigriopus californicus.</title>
        <authorList>
            <person name="Barreto F.S."/>
            <person name="Watson E.T."/>
            <person name="Lima T.G."/>
            <person name="Willett C.S."/>
            <person name="Edmands S."/>
            <person name="Li W."/>
            <person name="Burton R.S."/>
        </authorList>
    </citation>
    <scope>NUCLEOTIDE SEQUENCE [LARGE SCALE GENOMIC DNA]</scope>
    <source>
        <strain evidence="2 3">San Diego</strain>
    </source>
</reference>
<feature type="compositionally biased region" description="Low complexity" evidence="1">
    <location>
        <begin position="71"/>
        <end position="88"/>
    </location>
</feature>
<proteinExistence type="predicted"/>
<dbReference type="AlphaFoldDB" id="A0A553NAS3"/>
<feature type="region of interest" description="Disordered" evidence="1">
    <location>
        <begin position="14"/>
        <end position="56"/>
    </location>
</feature>
<evidence type="ECO:0000256" key="1">
    <source>
        <dbReference type="SAM" id="MobiDB-lite"/>
    </source>
</evidence>
<accession>A0A553NAS3</accession>
<feature type="region of interest" description="Disordered" evidence="1">
    <location>
        <begin position="69"/>
        <end position="88"/>
    </location>
</feature>
<feature type="region of interest" description="Disordered" evidence="1">
    <location>
        <begin position="171"/>
        <end position="207"/>
    </location>
</feature>
<dbReference type="EMBL" id="VCGU01000458">
    <property type="protein sequence ID" value="TRY62534.1"/>
    <property type="molecule type" value="Genomic_DNA"/>
</dbReference>
<protein>
    <submittedName>
        <fullName evidence="2">Uncharacterized protein</fullName>
    </submittedName>
</protein>
<sequence length="294" mass="33582">MSLAQIKKFYELRRLRQTPSQSPAPTQTGDVFPNNNNNNESHNDKLHVNPNTATPPTWGGFQFGVLSQDNPSSLKISPPTTPTTPTSNSLEVMEWSNEYSLTRRHPEPQRRVSIQARLGVGIPDTHQDTPKARSIHQRLGTRQRLNFESSAWNETWPPSKTHPMVEDENFISVVPRSHRKRSRDASVDSPGERAKKERRSRRFASVPPMSVASIAQVSPIQAKVEEISEFNVDQLSTRAERFSNVPELKKRAWRFSEEVASELVVVKEAKIKNMRFDRFRDDVESEEEEEDGDN</sequence>
<organism evidence="2 3">
    <name type="scientific">Tigriopus californicus</name>
    <name type="common">Marine copepod</name>
    <dbReference type="NCBI Taxonomy" id="6832"/>
    <lineage>
        <taxon>Eukaryota</taxon>
        <taxon>Metazoa</taxon>
        <taxon>Ecdysozoa</taxon>
        <taxon>Arthropoda</taxon>
        <taxon>Crustacea</taxon>
        <taxon>Multicrustacea</taxon>
        <taxon>Hexanauplia</taxon>
        <taxon>Copepoda</taxon>
        <taxon>Harpacticoida</taxon>
        <taxon>Harpacticidae</taxon>
        <taxon>Tigriopus</taxon>
    </lineage>
</organism>
<name>A0A553NAS3_TIGCA</name>
<feature type="compositionally biased region" description="Polar residues" evidence="1">
    <location>
        <begin position="17"/>
        <end position="29"/>
    </location>
</feature>
<keyword evidence="3" id="KW-1185">Reference proteome</keyword>
<evidence type="ECO:0000313" key="3">
    <source>
        <dbReference type="Proteomes" id="UP000318571"/>
    </source>
</evidence>
<evidence type="ECO:0000313" key="2">
    <source>
        <dbReference type="EMBL" id="TRY62534.1"/>
    </source>
</evidence>
<gene>
    <name evidence="2" type="ORF">TCAL_15264</name>
</gene>
<feature type="compositionally biased region" description="Basic and acidic residues" evidence="1">
    <location>
        <begin position="183"/>
        <end position="195"/>
    </location>
</feature>
<comment type="caution">
    <text evidence="2">The sequence shown here is derived from an EMBL/GenBank/DDBJ whole genome shotgun (WGS) entry which is preliminary data.</text>
</comment>